<keyword evidence="1" id="KW-0472">Membrane</keyword>
<feature type="transmembrane region" description="Helical" evidence="1">
    <location>
        <begin position="7"/>
        <end position="29"/>
    </location>
</feature>
<protein>
    <submittedName>
        <fullName evidence="2">Uncharacterized protein</fullName>
    </submittedName>
</protein>
<comment type="caution">
    <text evidence="2">The sequence shown here is derived from an EMBL/GenBank/DDBJ whole genome shotgun (WGS) entry which is preliminary data.</text>
</comment>
<gene>
    <name evidence="2" type="ORF">A3A35_00110</name>
</gene>
<dbReference type="AlphaFoldDB" id="A0A1F6ED10"/>
<accession>A0A1F6ED10</accession>
<keyword evidence="1" id="KW-0812">Transmembrane</keyword>
<evidence type="ECO:0000313" key="2">
    <source>
        <dbReference type="EMBL" id="OGG71538.1"/>
    </source>
</evidence>
<evidence type="ECO:0000313" key="3">
    <source>
        <dbReference type="Proteomes" id="UP000179115"/>
    </source>
</evidence>
<keyword evidence="1" id="KW-1133">Transmembrane helix</keyword>
<reference evidence="2 3" key="1">
    <citation type="journal article" date="2016" name="Nat. Commun.">
        <title>Thousands of microbial genomes shed light on interconnected biogeochemical processes in an aquifer system.</title>
        <authorList>
            <person name="Anantharaman K."/>
            <person name="Brown C.T."/>
            <person name="Hug L.A."/>
            <person name="Sharon I."/>
            <person name="Castelle C.J."/>
            <person name="Probst A.J."/>
            <person name="Thomas B.C."/>
            <person name="Singh A."/>
            <person name="Wilkins M.J."/>
            <person name="Karaoz U."/>
            <person name="Brodie E.L."/>
            <person name="Williams K.H."/>
            <person name="Hubbard S.S."/>
            <person name="Banfield J.F."/>
        </authorList>
    </citation>
    <scope>NUCLEOTIDE SEQUENCE [LARGE SCALE GENOMIC DNA]</scope>
</reference>
<evidence type="ECO:0000256" key="1">
    <source>
        <dbReference type="SAM" id="Phobius"/>
    </source>
</evidence>
<organism evidence="2 3">
    <name type="scientific">Candidatus Kaiserbacteria bacterium RIFCSPLOWO2_01_FULL_51_21</name>
    <dbReference type="NCBI Taxonomy" id="1798508"/>
    <lineage>
        <taxon>Bacteria</taxon>
        <taxon>Candidatus Kaiseribacteriota</taxon>
    </lineage>
</organism>
<name>A0A1F6ED10_9BACT</name>
<proteinExistence type="predicted"/>
<feature type="transmembrane region" description="Helical" evidence="1">
    <location>
        <begin position="41"/>
        <end position="60"/>
    </location>
</feature>
<dbReference type="EMBL" id="MFLV01000015">
    <property type="protein sequence ID" value="OGG71538.1"/>
    <property type="molecule type" value="Genomic_DNA"/>
</dbReference>
<sequence>MDRKTYFSVSAVLFLIIVIGHGLRVLQGWDVTIGGWMLPTWISYVAIALGAYLAWTGYNFRK</sequence>
<dbReference type="Proteomes" id="UP000179115">
    <property type="component" value="Unassembled WGS sequence"/>
</dbReference>